<dbReference type="Proteomes" id="UP000011518">
    <property type="component" value="Unassembled WGS sequence"/>
</dbReference>
<keyword evidence="3" id="KW-1185">Reference proteome</keyword>
<name>L9KMQ8_TUPCH</name>
<protein>
    <submittedName>
        <fullName evidence="2">Uncharacterized protein</fullName>
    </submittedName>
</protein>
<feature type="compositionally biased region" description="Polar residues" evidence="1">
    <location>
        <begin position="55"/>
        <end position="68"/>
    </location>
</feature>
<sequence>MWNITVLVPKPTWADEKPLLQIVLCHFFESLSRRRRSSRRQKSRPLVPKRELQHQRSPTTTRQVTSHCTLAPRPAPEPKPLVAGHRPIRLLDRRRCCSVT</sequence>
<reference evidence="3" key="1">
    <citation type="submission" date="2012-07" db="EMBL/GenBank/DDBJ databases">
        <title>Genome of the Chinese tree shrew, a rising model animal genetically related to primates.</title>
        <authorList>
            <person name="Zhang G."/>
            <person name="Fan Y."/>
            <person name="Yao Y."/>
            <person name="Huang Z."/>
        </authorList>
    </citation>
    <scope>NUCLEOTIDE SEQUENCE [LARGE SCALE GENOMIC DNA]</scope>
</reference>
<accession>L9KMQ8</accession>
<evidence type="ECO:0000313" key="3">
    <source>
        <dbReference type="Proteomes" id="UP000011518"/>
    </source>
</evidence>
<dbReference type="EMBL" id="KB320756">
    <property type="protein sequence ID" value="ELW64046.1"/>
    <property type="molecule type" value="Genomic_DNA"/>
</dbReference>
<feature type="region of interest" description="Disordered" evidence="1">
    <location>
        <begin position="32"/>
        <end position="85"/>
    </location>
</feature>
<organism evidence="2 3">
    <name type="scientific">Tupaia chinensis</name>
    <name type="common">Chinese tree shrew</name>
    <name type="synonym">Tupaia belangeri chinensis</name>
    <dbReference type="NCBI Taxonomy" id="246437"/>
    <lineage>
        <taxon>Eukaryota</taxon>
        <taxon>Metazoa</taxon>
        <taxon>Chordata</taxon>
        <taxon>Craniata</taxon>
        <taxon>Vertebrata</taxon>
        <taxon>Euteleostomi</taxon>
        <taxon>Mammalia</taxon>
        <taxon>Eutheria</taxon>
        <taxon>Euarchontoglires</taxon>
        <taxon>Scandentia</taxon>
        <taxon>Tupaiidae</taxon>
        <taxon>Tupaia</taxon>
    </lineage>
</organism>
<proteinExistence type="predicted"/>
<dbReference type="AlphaFoldDB" id="L9KMQ8"/>
<feature type="compositionally biased region" description="Basic residues" evidence="1">
    <location>
        <begin position="33"/>
        <end position="43"/>
    </location>
</feature>
<gene>
    <name evidence="2" type="ORF">TREES_T100006670</name>
</gene>
<evidence type="ECO:0000256" key="1">
    <source>
        <dbReference type="SAM" id="MobiDB-lite"/>
    </source>
</evidence>
<reference evidence="3" key="2">
    <citation type="journal article" date="2013" name="Nat. Commun.">
        <title>Genome of the Chinese tree shrew.</title>
        <authorList>
            <person name="Fan Y."/>
            <person name="Huang Z.Y."/>
            <person name="Cao C.C."/>
            <person name="Chen C.S."/>
            <person name="Chen Y.X."/>
            <person name="Fan D.D."/>
            <person name="He J."/>
            <person name="Hou H.L."/>
            <person name="Hu L."/>
            <person name="Hu X.T."/>
            <person name="Jiang X.T."/>
            <person name="Lai R."/>
            <person name="Lang Y.S."/>
            <person name="Liang B."/>
            <person name="Liao S.G."/>
            <person name="Mu D."/>
            <person name="Ma Y.Y."/>
            <person name="Niu Y.Y."/>
            <person name="Sun X.Q."/>
            <person name="Xia J.Q."/>
            <person name="Xiao J."/>
            <person name="Xiong Z.Q."/>
            <person name="Xu L."/>
            <person name="Yang L."/>
            <person name="Zhang Y."/>
            <person name="Zhao W."/>
            <person name="Zhao X.D."/>
            <person name="Zheng Y.T."/>
            <person name="Zhou J.M."/>
            <person name="Zhu Y.B."/>
            <person name="Zhang G.J."/>
            <person name="Wang J."/>
            <person name="Yao Y.G."/>
        </authorList>
    </citation>
    <scope>NUCLEOTIDE SEQUENCE [LARGE SCALE GENOMIC DNA]</scope>
</reference>
<evidence type="ECO:0000313" key="2">
    <source>
        <dbReference type="EMBL" id="ELW64046.1"/>
    </source>
</evidence>
<dbReference type="InParanoid" id="L9KMQ8"/>